<dbReference type="AlphaFoldDB" id="A0A2X4TJ68"/>
<accession>A0A2X4TJ68</accession>
<gene>
    <name evidence="2" type="ORF">NCTC7307_04334</name>
</gene>
<organism evidence="2 3">
    <name type="scientific">Salmonella enterica subsp. arizonae</name>
    <dbReference type="NCBI Taxonomy" id="59203"/>
    <lineage>
        <taxon>Bacteria</taxon>
        <taxon>Pseudomonadati</taxon>
        <taxon>Pseudomonadota</taxon>
        <taxon>Gammaproteobacteria</taxon>
        <taxon>Enterobacterales</taxon>
        <taxon>Enterobacteriaceae</taxon>
        <taxon>Salmonella</taxon>
    </lineage>
</organism>
<proteinExistence type="predicted"/>
<evidence type="ECO:0000256" key="1">
    <source>
        <dbReference type="SAM" id="MobiDB-lite"/>
    </source>
</evidence>
<protein>
    <submittedName>
        <fullName evidence="2">Uncharacterized protein</fullName>
    </submittedName>
</protein>
<feature type="compositionally biased region" description="Basic and acidic residues" evidence="1">
    <location>
        <begin position="1"/>
        <end position="16"/>
    </location>
</feature>
<keyword evidence="3" id="KW-1185">Reference proteome</keyword>
<name>A0A2X4TJ68_SALER</name>
<sequence>MFKNVDTRVDAGRVCEEAENPSPAKDEPDLLTEEDLLSVFDLAEMTKFNHVVCKSFSD</sequence>
<dbReference type="Proteomes" id="UP000248731">
    <property type="component" value="Chromosome 1"/>
</dbReference>
<evidence type="ECO:0000313" key="2">
    <source>
        <dbReference type="EMBL" id="SQI26963.1"/>
    </source>
</evidence>
<feature type="region of interest" description="Disordered" evidence="1">
    <location>
        <begin position="1"/>
        <end position="28"/>
    </location>
</feature>
<reference evidence="2 3" key="1">
    <citation type="submission" date="2018-06" db="EMBL/GenBank/DDBJ databases">
        <authorList>
            <consortium name="Pathogen Informatics"/>
            <person name="Doyle S."/>
        </authorList>
    </citation>
    <scope>NUCLEOTIDE SEQUENCE [LARGE SCALE GENOMIC DNA]</scope>
    <source>
        <strain evidence="2 3">NCTC7307</strain>
    </source>
</reference>
<dbReference type="EMBL" id="LS483466">
    <property type="protein sequence ID" value="SQI26963.1"/>
    <property type="molecule type" value="Genomic_DNA"/>
</dbReference>
<evidence type="ECO:0000313" key="3">
    <source>
        <dbReference type="Proteomes" id="UP000248731"/>
    </source>
</evidence>